<comment type="caution">
    <text evidence="1">The sequence shown here is derived from an EMBL/GenBank/DDBJ whole genome shotgun (WGS) entry which is preliminary data.</text>
</comment>
<sequence length="180" mass="21568">MILEWKWECVTMDFVLGLSLSPRKKDVIWIAIDRLTKYAHFIHVHTDFSLEKLAELYVFEIIRLHGVSLSIIFYRDPRFTSRYLRICFDVIVKFFFCQLKFFMTTVTSRVLKWPHTKLYMKDLICETEEKVKVIRDCLKVVSDRQKSYADLKRKDIKFQVGDKVFLKVSPWKKFPLGGEL</sequence>
<dbReference type="AlphaFoldDB" id="A0A5B6VL77"/>
<reference evidence="2" key="1">
    <citation type="journal article" date="2019" name="Plant Biotechnol. J.">
        <title>Genome sequencing of the Australian wild diploid species Gossypium australe highlights disease resistance and delayed gland morphogenesis.</title>
        <authorList>
            <person name="Cai Y."/>
            <person name="Cai X."/>
            <person name="Wang Q."/>
            <person name="Wang P."/>
            <person name="Zhang Y."/>
            <person name="Cai C."/>
            <person name="Xu Y."/>
            <person name="Wang K."/>
            <person name="Zhou Z."/>
            <person name="Wang C."/>
            <person name="Geng S."/>
            <person name="Li B."/>
            <person name="Dong Q."/>
            <person name="Hou Y."/>
            <person name="Wang H."/>
            <person name="Ai P."/>
            <person name="Liu Z."/>
            <person name="Yi F."/>
            <person name="Sun M."/>
            <person name="An G."/>
            <person name="Cheng J."/>
            <person name="Zhang Y."/>
            <person name="Shi Q."/>
            <person name="Xie Y."/>
            <person name="Shi X."/>
            <person name="Chang Y."/>
            <person name="Huang F."/>
            <person name="Chen Y."/>
            <person name="Hong S."/>
            <person name="Mi L."/>
            <person name="Sun Q."/>
            <person name="Zhang L."/>
            <person name="Zhou B."/>
            <person name="Peng R."/>
            <person name="Zhang X."/>
            <person name="Liu F."/>
        </authorList>
    </citation>
    <scope>NUCLEOTIDE SEQUENCE [LARGE SCALE GENOMIC DNA]</scope>
    <source>
        <strain evidence="2">cv. PA1801</strain>
    </source>
</reference>
<organism evidence="1 2">
    <name type="scientific">Gossypium australe</name>
    <dbReference type="NCBI Taxonomy" id="47621"/>
    <lineage>
        <taxon>Eukaryota</taxon>
        <taxon>Viridiplantae</taxon>
        <taxon>Streptophyta</taxon>
        <taxon>Embryophyta</taxon>
        <taxon>Tracheophyta</taxon>
        <taxon>Spermatophyta</taxon>
        <taxon>Magnoliopsida</taxon>
        <taxon>eudicotyledons</taxon>
        <taxon>Gunneridae</taxon>
        <taxon>Pentapetalae</taxon>
        <taxon>rosids</taxon>
        <taxon>malvids</taxon>
        <taxon>Malvales</taxon>
        <taxon>Malvaceae</taxon>
        <taxon>Malvoideae</taxon>
        <taxon>Gossypium</taxon>
    </lineage>
</organism>
<dbReference type="PANTHER" id="PTHR45835">
    <property type="entry name" value="YALI0A06105P"/>
    <property type="match status" value="1"/>
</dbReference>
<dbReference type="InterPro" id="IPR036397">
    <property type="entry name" value="RNaseH_sf"/>
</dbReference>
<dbReference type="OrthoDB" id="1929447at2759"/>
<dbReference type="Proteomes" id="UP000325315">
    <property type="component" value="Unassembled WGS sequence"/>
</dbReference>
<evidence type="ECO:0000313" key="2">
    <source>
        <dbReference type="Proteomes" id="UP000325315"/>
    </source>
</evidence>
<proteinExistence type="predicted"/>
<name>A0A5B6VL77_9ROSI</name>
<gene>
    <name evidence="1" type="ORF">EPI10_015661</name>
</gene>
<protein>
    <submittedName>
        <fullName evidence="1">Integrase</fullName>
    </submittedName>
</protein>
<evidence type="ECO:0000313" key="1">
    <source>
        <dbReference type="EMBL" id="KAA3469912.1"/>
    </source>
</evidence>
<dbReference type="EMBL" id="SMMG02000006">
    <property type="protein sequence ID" value="KAA3469912.1"/>
    <property type="molecule type" value="Genomic_DNA"/>
</dbReference>
<dbReference type="Gene3D" id="3.30.420.10">
    <property type="entry name" value="Ribonuclease H-like superfamily/Ribonuclease H"/>
    <property type="match status" value="1"/>
</dbReference>
<dbReference type="GO" id="GO:0003676">
    <property type="term" value="F:nucleic acid binding"/>
    <property type="evidence" value="ECO:0007669"/>
    <property type="project" value="InterPro"/>
</dbReference>
<dbReference type="SUPFAM" id="SSF53098">
    <property type="entry name" value="Ribonuclease H-like"/>
    <property type="match status" value="1"/>
</dbReference>
<dbReference type="PANTHER" id="PTHR45835:SF99">
    <property type="entry name" value="CHROMO DOMAIN-CONTAINING PROTEIN-RELATED"/>
    <property type="match status" value="1"/>
</dbReference>
<dbReference type="InterPro" id="IPR012337">
    <property type="entry name" value="RNaseH-like_sf"/>
</dbReference>
<accession>A0A5B6VL77</accession>
<keyword evidence="2" id="KW-1185">Reference proteome</keyword>